<organism evidence="8 9">
    <name type="scientific">Purpureocillium lilacinum</name>
    <name type="common">Paecilomyces lilacinus</name>
    <dbReference type="NCBI Taxonomy" id="33203"/>
    <lineage>
        <taxon>Eukaryota</taxon>
        <taxon>Fungi</taxon>
        <taxon>Dikarya</taxon>
        <taxon>Ascomycota</taxon>
        <taxon>Pezizomycotina</taxon>
        <taxon>Sordariomycetes</taxon>
        <taxon>Hypocreomycetidae</taxon>
        <taxon>Hypocreales</taxon>
        <taxon>Ophiocordycipitaceae</taxon>
        <taxon>Purpureocillium</taxon>
    </lineage>
</organism>
<dbReference type="NCBIfam" id="NF005559">
    <property type="entry name" value="PRK07231.1"/>
    <property type="match status" value="1"/>
</dbReference>
<dbReference type="InterPro" id="IPR050259">
    <property type="entry name" value="SDR"/>
</dbReference>
<keyword evidence="3" id="KW-0521">NADP</keyword>
<dbReference type="SMART" id="SM00822">
    <property type="entry name" value="PKS_KR"/>
    <property type="match status" value="1"/>
</dbReference>
<reference evidence="7 10" key="4">
    <citation type="journal article" date="2024" name="Microbiol. Resour. Announc.">
        <title>Genome annotations for the ascomycete fungi Trichoderma harzianum, Trichoderma aggressivum, and Purpureocillium lilacinum.</title>
        <authorList>
            <person name="Beijen E.P.W."/>
            <person name="Ohm R.A."/>
        </authorList>
    </citation>
    <scope>NUCLEOTIDE SEQUENCE [LARGE SCALE GENOMIC DNA]</scope>
    <source>
        <strain evidence="7 10">CBS 150709</strain>
    </source>
</reference>
<evidence type="ECO:0000256" key="5">
    <source>
        <dbReference type="ARBA" id="ARBA00048508"/>
    </source>
</evidence>
<protein>
    <recommendedName>
        <fullName evidence="2">3-oxoacyl-[acyl-carrier-protein] reductase</fullName>
        <ecNumber evidence="2">1.1.1.100</ecNumber>
    </recommendedName>
</protein>
<evidence type="ECO:0000256" key="4">
    <source>
        <dbReference type="ARBA" id="ARBA00023002"/>
    </source>
</evidence>
<dbReference type="PROSITE" id="PS00061">
    <property type="entry name" value="ADH_SHORT"/>
    <property type="match status" value="1"/>
</dbReference>
<dbReference type="GO" id="GO:0032787">
    <property type="term" value="P:monocarboxylic acid metabolic process"/>
    <property type="evidence" value="ECO:0007669"/>
    <property type="project" value="UniProtKB-ARBA"/>
</dbReference>
<name>A0A2U3EDA4_PURLI</name>
<dbReference type="Proteomes" id="UP000245956">
    <property type="component" value="Unassembled WGS sequence"/>
</dbReference>
<sequence>MRDVVALDISTMMPAGEGVNPGGRQLRTSPASAGCGFHITRFGGVPEEKQAPCSGSEACLTSRDLHGAPQTSAATFACFSLLKHTTLSRVNTGNMQESGKKVILITGATSGIGLETARMLARQGWRVILSGRRDADGEEQAQQITAEGGEAIYIHGDVADEDSVKELHEKAIAAWGHLDAAVNNAGISNDAALFADLKTENFRQMLELNVMGVFWSMQHQLRHMESRGFGRIINLASIAGRRGILYQGSYVATKHAVIGMTETAAIEYATKGITVNAIAPGAIKTKILNDAIQAGKYDEESIAAMFPEKRMGDPEDIARTVSYILESPYMTGSVIGVDGGFCA</sequence>
<dbReference type="EMBL" id="LCWV01000006">
    <property type="protein sequence ID" value="PWI72489.1"/>
    <property type="molecule type" value="Genomic_DNA"/>
</dbReference>
<evidence type="ECO:0000256" key="2">
    <source>
        <dbReference type="ARBA" id="ARBA00012948"/>
    </source>
</evidence>
<reference evidence="8" key="1">
    <citation type="submission" date="2015-05" db="EMBL/GenBank/DDBJ databases">
        <authorList>
            <person name="Wang D.B."/>
            <person name="Wang M."/>
        </authorList>
    </citation>
    <scope>NUCLEOTIDE SEQUENCE</scope>
    <source>
        <strain evidence="8">36-1</strain>
    </source>
</reference>
<comment type="similarity">
    <text evidence="1">Belongs to the short-chain dehydrogenases/reductases (SDR) family.</text>
</comment>
<dbReference type="EC" id="1.1.1.100" evidence="2"/>
<gene>
    <name evidence="8" type="ORF">PCL_11112</name>
    <name evidence="7" type="ORF">Purlil1_1782</name>
</gene>
<dbReference type="InterPro" id="IPR020904">
    <property type="entry name" value="Sc_DH/Rdtase_CS"/>
</dbReference>
<dbReference type="EMBL" id="JAWRVI010000004">
    <property type="protein sequence ID" value="KAK4094291.1"/>
    <property type="molecule type" value="Genomic_DNA"/>
</dbReference>
<keyword evidence="10" id="KW-1185">Reference proteome</keyword>
<dbReference type="Pfam" id="PF13561">
    <property type="entry name" value="adh_short_C2"/>
    <property type="match status" value="1"/>
</dbReference>
<dbReference type="InterPro" id="IPR036291">
    <property type="entry name" value="NAD(P)-bd_dom_sf"/>
</dbReference>
<dbReference type="SUPFAM" id="SSF51735">
    <property type="entry name" value="NAD(P)-binding Rossmann-fold domains"/>
    <property type="match status" value="1"/>
</dbReference>
<proteinExistence type="inferred from homology"/>
<evidence type="ECO:0000313" key="9">
    <source>
        <dbReference type="Proteomes" id="UP000245956"/>
    </source>
</evidence>
<dbReference type="PRINTS" id="PR00080">
    <property type="entry name" value="SDRFAMILY"/>
</dbReference>
<reference evidence="8 9" key="2">
    <citation type="journal article" date="2016" name="Front. Microbiol.">
        <title>Genome and transcriptome sequences reveal the specific parasitism of the nematophagous Purpureocillium lilacinum 36-1.</title>
        <authorList>
            <person name="Xie J."/>
            <person name="Li S."/>
            <person name="Mo C."/>
            <person name="Xiao X."/>
            <person name="Peng D."/>
            <person name="Wang G."/>
            <person name="Xiao Y."/>
        </authorList>
    </citation>
    <scope>NUCLEOTIDE SEQUENCE [LARGE SCALE GENOMIC DNA]</scope>
    <source>
        <strain evidence="8 9">36-1</strain>
    </source>
</reference>
<accession>A0A2U3EDA4</accession>
<comment type="caution">
    <text evidence="8">The sequence shown here is derived from an EMBL/GenBank/DDBJ whole genome shotgun (WGS) entry which is preliminary data.</text>
</comment>
<dbReference type="AlphaFoldDB" id="A0A2U3EDA4"/>
<dbReference type="PRINTS" id="PR00081">
    <property type="entry name" value="GDHRDH"/>
</dbReference>
<keyword evidence="4" id="KW-0560">Oxidoreductase</keyword>
<dbReference type="CDD" id="cd05233">
    <property type="entry name" value="SDR_c"/>
    <property type="match status" value="1"/>
</dbReference>
<feature type="domain" description="Ketoreductase" evidence="6">
    <location>
        <begin position="101"/>
        <end position="281"/>
    </location>
</feature>
<dbReference type="FunFam" id="3.40.50.720:FF:000084">
    <property type="entry name" value="Short-chain dehydrogenase reductase"/>
    <property type="match status" value="1"/>
</dbReference>
<dbReference type="GO" id="GO:0004316">
    <property type="term" value="F:3-oxoacyl-[acyl-carrier-protein] reductase (NADPH) activity"/>
    <property type="evidence" value="ECO:0007669"/>
    <property type="project" value="UniProtKB-EC"/>
</dbReference>
<evidence type="ECO:0000313" key="10">
    <source>
        <dbReference type="Proteomes" id="UP001287286"/>
    </source>
</evidence>
<dbReference type="Gene3D" id="3.40.50.720">
    <property type="entry name" value="NAD(P)-binding Rossmann-like Domain"/>
    <property type="match status" value="1"/>
</dbReference>
<dbReference type="PANTHER" id="PTHR42879:SF2">
    <property type="entry name" value="3-OXOACYL-[ACYL-CARRIER-PROTEIN] REDUCTASE FABG"/>
    <property type="match status" value="1"/>
</dbReference>
<evidence type="ECO:0000256" key="3">
    <source>
        <dbReference type="ARBA" id="ARBA00022857"/>
    </source>
</evidence>
<evidence type="ECO:0000259" key="6">
    <source>
        <dbReference type="SMART" id="SM00822"/>
    </source>
</evidence>
<dbReference type="PANTHER" id="PTHR42879">
    <property type="entry name" value="3-OXOACYL-(ACYL-CARRIER-PROTEIN) REDUCTASE"/>
    <property type="match status" value="1"/>
</dbReference>
<dbReference type="InterPro" id="IPR002347">
    <property type="entry name" value="SDR_fam"/>
</dbReference>
<dbReference type="InterPro" id="IPR057326">
    <property type="entry name" value="KR_dom"/>
</dbReference>
<dbReference type="Proteomes" id="UP001287286">
    <property type="component" value="Unassembled WGS sequence"/>
</dbReference>
<evidence type="ECO:0000256" key="1">
    <source>
        <dbReference type="ARBA" id="ARBA00006484"/>
    </source>
</evidence>
<evidence type="ECO:0000313" key="8">
    <source>
        <dbReference type="EMBL" id="PWI72489.1"/>
    </source>
</evidence>
<comment type="catalytic activity">
    <reaction evidence="5">
        <text>a (3R)-hydroxyacyl-[ACP] + NADP(+) = a 3-oxoacyl-[ACP] + NADPH + H(+)</text>
        <dbReference type="Rhea" id="RHEA:17397"/>
        <dbReference type="Rhea" id="RHEA-COMP:9916"/>
        <dbReference type="Rhea" id="RHEA-COMP:9945"/>
        <dbReference type="ChEBI" id="CHEBI:15378"/>
        <dbReference type="ChEBI" id="CHEBI:57783"/>
        <dbReference type="ChEBI" id="CHEBI:58349"/>
        <dbReference type="ChEBI" id="CHEBI:78776"/>
        <dbReference type="ChEBI" id="CHEBI:78827"/>
        <dbReference type="EC" id="1.1.1.100"/>
    </reaction>
</comment>
<evidence type="ECO:0000313" key="7">
    <source>
        <dbReference type="EMBL" id="KAK4094291.1"/>
    </source>
</evidence>
<reference evidence="7" key="3">
    <citation type="submission" date="2023-11" db="EMBL/GenBank/DDBJ databases">
        <authorList>
            <person name="Beijen E."/>
            <person name="Ohm R.A."/>
        </authorList>
    </citation>
    <scope>NUCLEOTIDE SEQUENCE</scope>
    <source>
        <strain evidence="7">CBS 150709</strain>
    </source>
</reference>